<organism evidence="1 2">
    <name type="scientific">Mucilaginibacter oryzae</name>
    <dbReference type="NCBI Taxonomy" id="468058"/>
    <lineage>
        <taxon>Bacteria</taxon>
        <taxon>Pseudomonadati</taxon>
        <taxon>Bacteroidota</taxon>
        <taxon>Sphingobacteriia</taxon>
        <taxon>Sphingobacteriales</taxon>
        <taxon>Sphingobacteriaceae</taxon>
        <taxon>Mucilaginibacter</taxon>
    </lineage>
</organism>
<dbReference type="EMBL" id="QGHA01000001">
    <property type="protein sequence ID" value="PWK80176.1"/>
    <property type="molecule type" value="Genomic_DNA"/>
</dbReference>
<proteinExistence type="predicted"/>
<accession>A0A316HI30</accession>
<keyword evidence="2" id="KW-1185">Reference proteome</keyword>
<name>A0A316HI30_9SPHI</name>
<dbReference type="AlphaFoldDB" id="A0A316HI30"/>
<dbReference type="Proteomes" id="UP000245678">
    <property type="component" value="Unassembled WGS sequence"/>
</dbReference>
<evidence type="ECO:0000313" key="2">
    <source>
        <dbReference type="Proteomes" id="UP000245678"/>
    </source>
</evidence>
<comment type="caution">
    <text evidence="1">The sequence shown here is derived from an EMBL/GenBank/DDBJ whole genome shotgun (WGS) entry which is preliminary data.</text>
</comment>
<gene>
    <name evidence="1" type="ORF">LX99_00640</name>
</gene>
<protein>
    <submittedName>
        <fullName evidence="1">Uncharacterized protein</fullName>
    </submittedName>
</protein>
<sequence length="124" mass="13486">MERNFYKENGSAIKSENTAVTLKLDTTDPANIFHKLVISTNLSGIGIDAPAGTVISDNTIFVKEADAARNIFEVGSTPDLYFTAADETHIFLNVKIKINAIKTNHAGRLRHGAVDKTDKLADQV</sequence>
<evidence type="ECO:0000313" key="1">
    <source>
        <dbReference type="EMBL" id="PWK80176.1"/>
    </source>
</evidence>
<reference evidence="1 2" key="1">
    <citation type="submission" date="2018-05" db="EMBL/GenBank/DDBJ databases">
        <title>Genomic Encyclopedia of Archaeal and Bacterial Type Strains, Phase II (KMG-II): from individual species to whole genera.</title>
        <authorList>
            <person name="Goeker M."/>
        </authorList>
    </citation>
    <scope>NUCLEOTIDE SEQUENCE [LARGE SCALE GENOMIC DNA]</scope>
    <source>
        <strain evidence="1 2">DSM 19975</strain>
    </source>
</reference>